<dbReference type="InterPro" id="IPR054692">
    <property type="entry name" value="LeuA-like_post-cat"/>
</dbReference>
<evidence type="ECO:0000313" key="12">
    <source>
        <dbReference type="Proteomes" id="UP000041254"/>
    </source>
</evidence>
<dbReference type="GO" id="GO:0046872">
    <property type="term" value="F:metal ion binding"/>
    <property type="evidence" value="ECO:0007669"/>
    <property type="project" value="UniProtKB-KW"/>
</dbReference>
<dbReference type="InterPro" id="IPR036230">
    <property type="entry name" value="LeuA_allosteric_dom_sf"/>
</dbReference>
<comment type="pathway">
    <text evidence="2">Amino-acid biosynthesis; L-leucine biosynthesis; L-leucine from 3-methyl-2-oxobutanoate: step 1/4.</text>
</comment>
<dbReference type="NCBIfam" id="NF002991">
    <property type="entry name" value="PRK03739.1"/>
    <property type="match status" value="1"/>
</dbReference>
<feature type="domain" description="Pyruvate carboxyltransferase" evidence="10">
    <location>
        <begin position="32"/>
        <end position="309"/>
    </location>
</feature>
<dbReference type="PANTHER" id="PTHR46911:SF1">
    <property type="entry name" value="2-ISOPROPYLMALATE SYNTHASE"/>
    <property type="match status" value="1"/>
</dbReference>
<keyword evidence="7" id="KW-0808">Transferase</keyword>
<evidence type="ECO:0000256" key="8">
    <source>
        <dbReference type="ARBA" id="ARBA00022723"/>
    </source>
</evidence>
<dbReference type="EMBL" id="CDMY01000510">
    <property type="protein sequence ID" value="CEM18958.1"/>
    <property type="molecule type" value="Genomic_DNA"/>
</dbReference>
<dbReference type="PROSITE" id="PS50991">
    <property type="entry name" value="PYR_CT"/>
    <property type="match status" value="1"/>
</dbReference>
<dbReference type="HAMAP" id="MF_00572">
    <property type="entry name" value="LeuA_type2"/>
    <property type="match status" value="1"/>
</dbReference>
<evidence type="ECO:0000256" key="3">
    <source>
        <dbReference type="ARBA" id="ARBA00009767"/>
    </source>
</evidence>
<evidence type="ECO:0000256" key="7">
    <source>
        <dbReference type="ARBA" id="ARBA00022679"/>
    </source>
</evidence>
<reference evidence="11 12" key="1">
    <citation type="submission" date="2014-11" db="EMBL/GenBank/DDBJ databases">
        <authorList>
            <person name="Zhu J."/>
            <person name="Qi W."/>
            <person name="Song R."/>
        </authorList>
    </citation>
    <scope>NUCLEOTIDE SEQUENCE [LARGE SCALE GENOMIC DNA]</scope>
</reference>
<dbReference type="GO" id="GO:0003852">
    <property type="term" value="F:2-isopropylmalate synthase activity"/>
    <property type="evidence" value="ECO:0007669"/>
    <property type="project" value="UniProtKB-EC"/>
</dbReference>
<accession>A0A0G4FV81</accession>
<dbReference type="InterPro" id="IPR002034">
    <property type="entry name" value="AIPM/Hcit_synth_CS"/>
</dbReference>
<dbReference type="PROSITE" id="PS00815">
    <property type="entry name" value="AIPM_HOMOCIT_SYNTH_1"/>
    <property type="match status" value="1"/>
</dbReference>
<keyword evidence="6" id="KW-0028">Amino-acid biosynthesis</keyword>
<evidence type="ECO:0000256" key="9">
    <source>
        <dbReference type="ARBA" id="ARBA00023304"/>
    </source>
</evidence>
<dbReference type="VEuPathDB" id="CryptoDB:Vbra_16289"/>
<dbReference type="InterPro" id="IPR000891">
    <property type="entry name" value="PYR_CT"/>
</dbReference>
<evidence type="ECO:0000256" key="5">
    <source>
        <dbReference type="ARBA" id="ARBA00022430"/>
    </source>
</evidence>
<name>A0A0G4FV81_VITBC</name>
<evidence type="ECO:0000256" key="2">
    <source>
        <dbReference type="ARBA" id="ARBA00004689"/>
    </source>
</evidence>
<dbReference type="Gene3D" id="3.30.160.270">
    <property type="match status" value="1"/>
</dbReference>
<dbReference type="PROSITE" id="PS00816">
    <property type="entry name" value="AIPM_HOMOCIT_SYNTH_2"/>
    <property type="match status" value="1"/>
</dbReference>
<evidence type="ECO:0000256" key="4">
    <source>
        <dbReference type="ARBA" id="ARBA00012973"/>
    </source>
</evidence>
<dbReference type="Gene3D" id="3.20.20.70">
    <property type="entry name" value="Aldolase class I"/>
    <property type="match status" value="1"/>
</dbReference>
<dbReference type="SUPFAM" id="SSF89000">
    <property type="entry name" value="post-HMGL domain-like"/>
    <property type="match status" value="1"/>
</dbReference>
<dbReference type="STRING" id="1169540.A0A0G4FV81"/>
<evidence type="ECO:0000259" key="10">
    <source>
        <dbReference type="PROSITE" id="PS50991"/>
    </source>
</evidence>
<keyword evidence="5" id="KW-0432">Leucine biosynthesis</keyword>
<dbReference type="SUPFAM" id="SSF110921">
    <property type="entry name" value="2-isopropylmalate synthase LeuA, allosteric (dimerisation) domain"/>
    <property type="match status" value="1"/>
</dbReference>
<protein>
    <recommendedName>
        <fullName evidence="4">2-isopropylmalate synthase</fullName>
        <ecNumber evidence="4">2.3.3.13</ecNumber>
    </recommendedName>
</protein>
<gene>
    <name evidence="11" type="ORF">Vbra_16289</name>
</gene>
<dbReference type="Pfam" id="PF08502">
    <property type="entry name" value="LeuA_dimer"/>
    <property type="match status" value="1"/>
</dbReference>
<evidence type="ECO:0000256" key="6">
    <source>
        <dbReference type="ARBA" id="ARBA00022605"/>
    </source>
</evidence>
<dbReference type="AlphaFoldDB" id="A0A0G4FV81"/>
<dbReference type="Pfam" id="PF00682">
    <property type="entry name" value="HMGL-like"/>
    <property type="match status" value="1"/>
</dbReference>
<dbReference type="InterPro" id="IPR005668">
    <property type="entry name" value="IPM_Synthase"/>
</dbReference>
<dbReference type="EC" id="2.3.3.13" evidence="4"/>
<organism evidence="11 12">
    <name type="scientific">Vitrella brassicaformis (strain CCMP3155)</name>
    <dbReference type="NCBI Taxonomy" id="1169540"/>
    <lineage>
        <taxon>Eukaryota</taxon>
        <taxon>Sar</taxon>
        <taxon>Alveolata</taxon>
        <taxon>Colpodellida</taxon>
        <taxon>Vitrellaceae</taxon>
        <taxon>Vitrella</taxon>
    </lineage>
</organism>
<dbReference type="InterPro" id="IPR013785">
    <property type="entry name" value="Aldolase_TIM"/>
</dbReference>
<dbReference type="OrthoDB" id="418791at2759"/>
<dbReference type="Pfam" id="PF22615">
    <property type="entry name" value="IPMS_D2"/>
    <property type="match status" value="1"/>
</dbReference>
<keyword evidence="8" id="KW-0479">Metal-binding</keyword>
<dbReference type="CDD" id="cd07942">
    <property type="entry name" value="DRE_TIM_LeuA"/>
    <property type="match status" value="1"/>
</dbReference>
<dbReference type="SMART" id="SM00917">
    <property type="entry name" value="LeuA_dimer"/>
    <property type="match status" value="1"/>
</dbReference>
<sequence>MPTDKYRPFPAVPFDDKWTRRTWPEQTISRAPRWCSVDLRDGNQALINPMSMEKKMKFFLHLVKMGYKEIEVGFPSASQIDFDFCRRIIDEGLVPDDVWVSVLVQAREHLIRRTIEAVKGSKRCLIHIYNSTSTLQREVVFKMDREGIKKLAVEGTTLIRSLAKEQLQADGTRVRLEYSPESFTGTELDFALDVCHAVMEAWEPTEEDPIIFNLPATVEMASPNVYADQIEWMHTHFKDRSKILLSLHPHNDRGTAVAAAELGMMAGADRVEGCLFGNGERTGNVCLVTLAMNLFSQGVDPEVDLSDIQRSIEVAEYCNELAVPERWPWAGALVYTAFSGSHQDAIKKGMTEMSRQSAPVWAVPYLPIDPKDIGRSYEAIVRINSQSGKGGVAFIMEKEYGVAMPRDMQMEFSREIQVVTDSTAREISPAEIFAVFHLVYLDPVESGGNGLFQLIDYSFTRQSHIKKSPQLPTRTVNAPAANGVHNGVGAGHVNGDKALSRHTAASSDLEITAEVMHNGRAVTVTGRGNGPISAFIDALNGHVGGERAYEVTAYHQEAVGKGSSAAAICFVQLKSAITGREKRFGVGIDTNVSTAGLKAICSAANHLGRVERGDRAYITVEQVKQKVSSLPPNRPLHFDQGP</sequence>
<dbReference type="PhylomeDB" id="A0A0G4FV81"/>
<keyword evidence="12" id="KW-1185">Reference proteome</keyword>
<keyword evidence="9" id="KW-0100">Branched-chain amino acid biosynthesis</keyword>
<dbReference type="GO" id="GO:0009098">
    <property type="term" value="P:L-leucine biosynthetic process"/>
    <property type="evidence" value="ECO:0007669"/>
    <property type="project" value="UniProtKB-KW"/>
</dbReference>
<comment type="similarity">
    <text evidence="3">Belongs to the alpha-IPM synthase/homocitrate synthase family. LeuA type 2 subfamily.</text>
</comment>
<proteinExistence type="inferred from homology"/>
<dbReference type="SUPFAM" id="SSF51569">
    <property type="entry name" value="Aldolase"/>
    <property type="match status" value="1"/>
</dbReference>
<dbReference type="Proteomes" id="UP000041254">
    <property type="component" value="Unassembled WGS sequence"/>
</dbReference>
<dbReference type="InterPro" id="IPR039371">
    <property type="entry name" value="LeuA_N_DRE-TIM"/>
</dbReference>
<comment type="catalytic activity">
    <reaction evidence="1">
        <text>3-methyl-2-oxobutanoate + acetyl-CoA + H2O = (2S)-2-isopropylmalate + CoA + H(+)</text>
        <dbReference type="Rhea" id="RHEA:21524"/>
        <dbReference type="ChEBI" id="CHEBI:1178"/>
        <dbReference type="ChEBI" id="CHEBI:11851"/>
        <dbReference type="ChEBI" id="CHEBI:15377"/>
        <dbReference type="ChEBI" id="CHEBI:15378"/>
        <dbReference type="ChEBI" id="CHEBI:57287"/>
        <dbReference type="ChEBI" id="CHEBI:57288"/>
        <dbReference type="EC" id="2.3.3.13"/>
    </reaction>
</comment>
<dbReference type="InterPro" id="IPR013709">
    <property type="entry name" value="2-isopropylmalate_synth_dimer"/>
</dbReference>
<dbReference type="NCBIfam" id="TIGR00970">
    <property type="entry name" value="leuA_yeast"/>
    <property type="match status" value="1"/>
</dbReference>
<dbReference type="InParanoid" id="A0A0G4FV81"/>
<evidence type="ECO:0000256" key="1">
    <source>
        <dbReference type="ARBA" id="ARBA00000064"/>
    </source>
</evidence>
<evidence type="ECO:0000313" key="11">
    <source>
        <dbReference type="EMBL" id="CEM18958.1"/>
    </source>
</evidence>
<dbReference type="PANTHER" id="PTHR46911">
    <property type="match status" value="1"/>
</dbReference>